<dbReference type="AlphaFoldDB" id="A0A9P8ARH5"/>
<comment type="caution">
    <text evidence="1">The sequence shown here is derived from an EMBL/GenBank/DDBJ whole genome shotgun (WGS) entry which is preliminary data.</text>
</comment>
<dbReference type="EMBL" id="MU250542">
    <property type="protein sequence ID" value="KAG7443872.1"/>
    <property type="molecule type" value="Genomic_DNA"/>
</dbReference>
<accession>A0A9P8ARH5</accession>
<name>A0A9P8ARH5_9AGAR</name>
<organism evidence="1 2">
    <name type="scientific">Guyanagaster necrorhizus</name>
    <dbReference type="NCBI Taxonomy" id="856835"/>
    <lineage>
        <taxon>Eukaryota</taxon>
        <taxon>Fungi</taxon>
        <taxon>Dikarya</taxon>
        <taxon>Basidiomycota</taxon>
        <taxon>Agaricomycotina</taxon>
        <taxon>Agaricomycetes</taxon>
        <taxon>Agaricomycetidae</taxon>
        <taxon>Agaricales</taxon>
        <taxon>Marasmiineae</taxon>
        <taxon>Physalacriaceae</taxon>
        <taxon>Guyanagaster</taxon>
    </lineage>
</organism>
<evidence type="ECO:0000313" key="1">
    <source>
        <dbReference type="EMBL" id="KAG7443872.1"/>
    </source>
</evidence>
<proteinExistence type="predicted"/>
<keyword evidence="2" id="KW-1185">Reference proteome</keyword>
<dbReference type="Proteomes" id="UP000812287">
    <property type="component" value="Unassembled WGS sequence"/>
</dbReference>
<evidence type="ECO:0000313" key="2">
    <source>
        <dbReference type="Proteomes" id="UP000812287"/>
    </source>
</evidence>
<dbReference type="RefSeq" id="XP_043037372.1">
    <property type="nucleotide sequence ID" value="XM_043184315.1"/>
</dbReference>
<reference evidence="1" key="1">
    <citation type="submission" date="2020-11" db="EMBL/GenBank/DDBJ databases">
        <title>Adaptations for nitrogen fixation in a non-lichenized fungal sporocarp promotes dispersal by wood-feeding termites.</title>
        <authorList>
            <consortium name="DOE Joint Genome Institute"/>
            <person name="Koch R.A."/>
            <person name="Yoon G."/>
            <person name="Arayal U."/>
            <person name="Lail K."/>
            <person name="Amirebrahimi M."/>
            <person name="Labutti K."/>
            <person name="Lipzen A."/>
            <person name="Riley R."/>
            <person name="Barry K."/>
            <person name="Henrissat B."/>
            <person name="Grigoriev I.V."/>
            <person name="Herr J.R."/>
            <person name="Aime M.C."/>
        </authorList>
    </citation>
    <scope>NUCLEOTIDE SEQUENCE</scope>
    <source>
        <strain evidence="1">MCA 3950</strain>
    </source>
</reference>
<sequence length="166" mass="18961">MGKSGRQLGEFATLYLEAMLVKSYGAVQDVQWSLDPSTAEASSNGAELPKMHQPLQCGMLWMWMTPGYANSPESEGKRKNWTSKEQLNNSRRITGEDRGKCTRKLPTTEMVMHQKIARENCRGLYDGLYGRNYRGSESQRRKANLKKIQPANLEKIEIRFVIFAVR</sequence>
<dbReference type="GeneID" id="66106612"/>
<protein>
    <submittedName>
        <fullName evidence="1">Uncharacterized protein</fullName>
    </submittedName>
</protein>
<gene>
    <name evidence="1" type="ORF">BT62DRAFT_921536</name>
</gene>